<dbReference type="EMBL" id="JBFALK010000009">
    <property type="protein sequence ID" value="MEV0970584.1"/>
    <property type="molecule type" value="Genomic_DNA"/>
</dbReference>
<dbReference type="PROSITE" id="PS51755">
    <property type="entry name" value="OMPR_PHOB"/>
    <property type="match status" value="1"/>
</dbReference>
<dbReference type="SMART" id="SM00862">
    <property type="entry name" value="Trans_reg_C"/>
    <property type="match status" value="1"/>
</dbReference>
<dbReference type="CDD" id="cd06578">
    <property type="entry name" value="HemD"/>
    <property type="match status" value="1"/>
</dbReference>
<dbReference type="Gene3D" id="3.40.50.10090">
    <property type="match status" value="2"/>
</dbReference>
<feature type="DNA-binding region" description="OmpR/PhoB-type" evidence="2">
    <location>
        <begin position="337"/>
        <end position="433"/>
    </location>
</feature>
<protein>
    <submittedName>
        <fullName evidence="5">Uroporphyrinogen-III synthase</fullName>
        <ecNumber evidence="5">4.2.1.75</ecNumber>
    </submittedName>
</protein>
<organism evidence="5 6">
    <name type="scientific">Microtetraspora glauca</name>
    <dbReference type="NCBI Taxonomy" id="1996"/>
    <lineage>
        <taxon>Bacteria</taxon>
        <taxon>Bacillati</taxon>
        <taxon>Actinomycetota</taxon>
        <taxon>Actinomycetes</taxon>
        <taxon>Streptosporangiales</taxon>
        <taxon>Streptosporangiaceae</taxon>
        <taxon>Microtetraspora</taxon>
    </lineage>
</organism>
<dbReference type="GO" id="GO:0004852">
    <property type="term" value="F:uroporphyrinogen-III synthase activity"/>
    <property type="evidence" value="ECO:0007669"/>
    <property type="project" value="UniProtKB-EC"/>
</dbReference>
<dbReference type="InterPro" id="IPR003754">
    <property type="entry name" value="4pyrrol_synth_uPrphyn_synth"/>
</dbReference>
<name>A0ABV3GG28_MICGL</name>
<dbReference type="Pfam" id="PF00486">
    <property type="entry name" value="Trans_reg_C"/>
    <property type="match status" value="1"/>
</dbReference>
<dbReference type="CDD" id="cd00383">
    <property type="entry name" value="trans_reg_C"/>
    <property type="match status" value="1"/>
</dbReference>
<dbReference type="InterPro" id="IPR001867">
    <property type="entry name" value="OmpR/PhoB-type_DNA-bd"/>
</dbReference>
<dbReference type="PANTHER" id="PTHR40082">
    <property type="entry name" value="BLR5956 PROTEIN"/>
    <property type="match status" value="1"/>
</dbReference>
<dbReference type="NCBIfam" id="NF005568">
    <property type="entry name" value="PRK07239.1"/>
    <property type="match status" value="1"/>
</dbReference>
<proteinExistence type="predicted"/>
<gene>
    <name evidence="5" type="ORF">AB0I59_18270</name>
</gene>
<evidence type="ECO:0000256" key="3">
    <source>
        <dbReference type="SAM" id="MobiDB-lite"/>
    </source>
</evidence>
<dbReference type="SUPFAM" id="SSF69618">
    <property type="entry name" value="HemD-like"/>
    <property type="match status" value="1"/>
</dbReference>
<comment type="caution">
    <text evidence="5">The sequence shown here is derived from an EMBL/GenBank/DDBJ whole genome shotgun (WGS) entry which is preliminary data.</text>
</comment>
<dbReference type="Proteomes" id="UP001551675">
    <property type="component" value="Unassembled WGS sequence"/>
</dbReference>
<dbReference type="Gene3D" id="1.10.10.10">
    <property type="entry name" value="Winged helix-like DNA-binding domain superfamily/Winged helix DNA-binding domain"/>
    <property type="match status" value="1"/>
</dbReference>
<dbReference type="Pfam" id="PF02602">
    <property type="entry name" value="HEM4"/>
    <property type="match status" value="1"/>
</dbReference>
<keyword evidence="1 2" id="KW-0238">DNA-binding</keyword>
<dbReference type="PANTHER" id="PTHR40082:SF1">
    <property type="entry name" value="BLR5956 PROTEIN"/>
    <property type="match status" value="1"/>
</dbReference>
<feature type="domain" description="OmpR/PhoB-type" evidence="4">
    <location>
        <begin position="337"/>
        <end position="433"/>
    </location>
</feature>
<accession>A0ABV3GG28</accession>
<keyword evidence="5" id="KW-0456">Lyase</keyword>
<evidence type="ECO:0000256" key="2">
    <source>
        <dbReference type="PROSITE-ProRule" id="PRU01091"/>
    </source>
</evidence>
<evidence type="ECO:0000313" key="6">
    <source>
        <dbReference type="Proteomes" id="UP001551675"/>
    </source>
</evidence>
<evidence type="ECO:0000256" key="1">
    <source>
        <dbReference type="ARBA" id="ARBA00023125"/>
    </source>
</evidence>
<dbReference type="RefSeq" id="WP_358134107.1">
    <property type="nucleotide sequence ID" value="NZ_JBFALK010000009.1"/>
</dbReference>
<dbReference type="SUPFAM" id="SSF46894">
    <property type="entry name" value="C-terminal effector domain of the bipartite response regulators"/>
    <property type="match status" value="1"/>
</dbReference>
<reference evidence="5 6" key="1">
    <citation type="submission" date="2024-06" db="EMBL/GenBank/DDBJ databases">
        <title>The Natural Products Discovery Center: Release of the First 8490 Sequenced Strains for Exploring Actinobacteria Biosynthetic Diversity.</title>
        <authorList>
            <person name="Kalkreuter E."/>
            <person name="Kautsar S.A."/>
            <person name="Yang D."/>
            <person name="Bader C.D."/>
            <person name="Teijaro C.N."/>
            <person name="Fluegel L."/>
            <person name="Davis C.M."/>
            <person name="Simpson J.R."/>
            <person name="Lauterbach L."/>
            <person name="Steele A.D."/>
            <person name="Gui C."/>
            <person name="Meng S."/>
            <person name="Li G."/>
            <person name="Viehrig K."/>
            <person name="Ye F."/>
            <person name="Su P."/>
            <person name="Kiefer A.F."/>
            <person name="Nichols A."/>
            <person name="Cepeda A.J."/>
            <person name="Yan W."/>
            <person name="Fan B."/>
            <person name="Jiang Y."/>
            <person name="Adhikari A."/>
            <person name="Zheng C.-J."/>
            <person name="Schuster L."/>
            <person name="Cowan T.M."/>
            <person name="Smanski M.J."/>
            <person name="Chevrette M.G."/>
            <person name="De Carvalho L.P.S."/>
            <person name="Shen B."/>
        </authorList>
    </citation>
    <scope>NUCLEOTIDE SEQUENCE [LARGE SCALE GENOMIC DNA]</scope>
    <source>
        <strain evidence="5 6">NPDC050100</strain>
    </source>
</reference>
<keyword evidence="6" id="KW-1185">Reference proteome</keyword>
<feature type="region of interest" description="Disordered" evidence="3">
    <location>
        <begin position="23"/>
        <end position="65"/>
    </location>
</feature>
<sequence length="438" mass="46178">MTAPPDLMPDLLPAPVPGLMPGGLPVVPPGPQPALSSVPSFGQVSGPYSEASPGGPGSPEHSLETAPDALAGFTIGVTATRRREEFSALLERRGARVVQAPAIRLVPVAEDTELLAATRECLAAPVDEVVVTTGVGFRGWMAAAEGWGLSSEIVARLSRARLLPRGPKARGAVRAAGLADHWTPPTESCEEVKQYLLGQDLRGRRVAVQLHGEPLTDFVEALRAAGAQVIEVPVYRWLPYRDPSPLRRLVTQAISGSVDAVAFTSAPAVLAMLNAARAEGLEDALIAAFRGPVVAACVGSVTAAPLTERGVPVIQPDRSRLGALARTLARHLPENGVTRLVAGGHRLEIRGHAVVVDHDLKPLPPAPMAVLKRLAERPGHVVARSDLRLVLPGGASRDSAEHAVEMAITRLRRGLGPAGIVETVVKRGYRLACDRDER</sequence>
<dbReference type="InterPro" id="IPR036108">
    <property type="entry name" value="4pyrrol_syn_uPrphyn_synt_sf"/>
</dbReference>
<dbReference type="InterPro" id="IPR036388">
    <property type="entry name" value="WH-like_DNA-bd_sf"/>
</dbReference>
<evidence type="ECO:0000259" key="4">
    <source>
        <dbReference type="PROSITE" id="PS51755"/>
    </source>
</evidence>
<dbReference type="InterPro" id="IPR016032">
    <property type="entry name" value="Sig_transdc_resp-reg_C-effctor"/>
</dbReference>
<dbReference type="EC" id="4.2.1.75" evidence="5"/>
<evidence type="ECO:0000313" key="5">
    <source>
        <dbReference type="EMBL" id="MEV0970584.1"/>
    </source>
</evidence>
<dbReference type="InterPro" id="IPR039793">
    <property type="entry name" value="UROS/Hem4"/>
</dbReference>